<reference evidence="2 3" key="1">
    <citation type="journal article" date="2018" name="Sci. Rep.">
        <title>A novel species of the marine cyanobacterium Acaryochloris with a unique pigment content and lifestyle.</title>
        <authorList>
            <person name="Partensky F."/>
            <person name="Six C."/>
            <person name="Ratin M."/>
            <person name="Garczarek L."/>
            <person name="Vaulot D."/>
            <person name="Probert I."/>
            <person name="Calteau A."/>
            <person name="Gourvil P."/>
            <person name="Marie D."/>
            <person name="Grebert T."/>
            <person name="Bouchier C."/>
            <person name="Le Panse S."/>
            <person name="Gachenot M."/>
            <person name="Rodriguez F."/>
            <person name="Garrido J.L."/>
        </authorList>
    </citation>
    <scope>NUCLEOTIDE SEQUENCE [LARGE SCALE GENOMIC DNA]</scope>
    <source>
        <strain evidence="2 3">RCC1774</strain>
    </source>
</reference>
<feature type="transmembrane region" description="Helical" evidence="1">
    <location>
        <begin position="34"/>
        <end position="59"/>
    </location>
</feature>
<dbReference type="RefSeq" id="WP_110988896.1">
    <property type="nucleotide sequence ID" value="NZ_CAWNWM010000033.1"/>
</dbReference>
<keyword evidence="1" id="KW-0812">Transmembrane</keyword>
<evidence type="ECO:0000256" key="1">
    <source>
        <dbReference type="SAM" id="Phobius"/>
    </source>
</evidence>
<keyword evidence="3" id="KW-1185">Reference proteome</keyword>
<name>A0A2W1J825_9CYAN</name>
<protein>
    <submittedName>
        <fullName evidence="2">Uncharacterized protein</fullName>
    </submittedName>
</protein>
<feature type="transmembrane region" description="Helical" evidence="1">
    <location>
        <begin position="6"/>
        <end position="22"/>
    </location>
</feature>
<sequence>MLGPLYLPHVIFSAVVVLLWAYPRIARRFSKYIARLTAAIFGFVGFTALTTAPVRAQFLNGGREFFTTSFPDTTELTNLLFNVLLGVYVIYIAVSAFRVFGAMRSEEGGEWLEIAKTPLKIILSITVIDSMIALVVSGGGGGGGEFAALFLGLG</sequence>
<proteinExistence type="predicted"/>
<evidence type="ECO:0000313" key="2">
    <source>
        <dbReference type="EMBL" id="PZD70573.1"/>
    </source>
</evidence>
<gene>
    <name evidence="2" type="ORF">C1752_10580</name>
</gene>
<evidence type="ECO:0000313" key="3">
    <source>
        <dbReference type="Proteomes" id="UP000248857"/>
    </source>
</evidence>
<dbReference type="EMBL" id="PQWO01000033">
    <property type="protein sequence ID" value="PZD70573.1"/>
    <property type="molecule type" value="Genomic_DNA"/>
</dbReference>
<comment type="caution">
    <text evidence="2">The sequence shown here is derived from an EMBL/GenBank/DDBJ whole genome shotgun (WGS) entry which is preliminary data.</text>
</comment>
<feature type="transmembrane region" description="Helical" evidence="1">
    <location>
        <begin position="121"/>
        <end position="141"/>
    </location>
</feature>
<dbReference type="OrthoDB" id="495095at2"/>
<dbReference type="AlphaFoldDB" id="A0A2W1J825"/>
<keyword evidence="1" id="KW-1133">Transmembrane helix</keyword>
<keyword evidence="1" id="KW-0472">Membrane</keyword>
<organism evidence="2 3">
    <name type="scientific">Acaryochloris thomasi RCC1774</name>
    <dbReference type="NCBI Taxonomy" id="1764569"/>
    <lineage>
        <taxon>Bacteria</taxon>
        <taxon>Bacillati</taxon>
        <taxon>Cyanobacteriota</taxon>
        <taxon>Cyanophyceae</taxon>
        <taxon>Acaryochloridales</taxon>
        <taxon>Acaryochloridaceae</taxon>
        <taxon>Acaryochloris</taxon>
        <taxon>Acaryochloris thomasi</taxon>
    </lineage>
</organism>
<accession>A0A2W1J825</accession>
<dbReference type="Proteomes" id="UP000248857">
    <property type="component" value="Unassembled WGS sequence"/>
</dbReference>
<feature type="transmembrane region" description="Helical" evidence="1">
    <location>
        <begin position="79"/>
        <end position="100"/>
    </location>
</feature>